<dbReference type="AlphaFoldDB" id="A0A150R0V1"/>
<dbReference type="SUPFAM" id="SSF56436">
    <property type="entry name" value="C-type lectin-like"/>
    <property type="match status" value="1"/>
</dbReference>
<evidence type="ECO:0000313" key="2">
    <source>
        <dbReference type="EMBL" id="KYF73880.1"/>
    </source>
</evidence>
<dbReference type="Pfam" id="PF03781">
    <property type="entry name" value="FGE-sulfatase"/>
    <property type="match status" value="1"/>
</dbReference>
<dbReference type="OrthoDB" id="9806479at2"/>
<organism evidence="2 3">
    <name type="scientific">Sorangium cellulosum</name>
    <name type="common">Polyangium cellulosum</name>
    <dbReference type="NCBI Taxonomy" id="56"/>
    <lineage>
        <taxon>Bacteria</taxon>
        <taxon>Pseudomonadati</taxon>
        <taxon>Myxococcota</taxon>
        <taxon>Polyangia</taxon>
        <taxon>Polyangiales</taxon>
        <taxon>Polyangiaceae</taxon>
        <taxon>Sorangium</taxon>
    </lineage>
</organism>
<dbReference type="InterPro" id="IPR051043">
    <property type="entry name" value="Sulfatase_Mod_Factor_Kinase"/>
</dbReference>
<dbReference type="InterPro" id="IPR016187">
    <property type="entry name" value="CTDL_fold"/>
</dbReference>
<sequence>MQPEPRRRVRPDRVSRLLDAFRARFGPAHELFACHAAFPAALTPELAYQLWAAFRTDVRGQPLGVPWIAVADLLLSSLCAEIGEELYEMAPDVRAALRRRLTEDPRLGPQRVQELSGFLIDAAAAALHAEDAYDRTLAQTQRLTALAYGAPERTAALLAGMLAELGADDLASWIRMASLIGGLAEPLAQFPMLLQFAQAMAAWGRGEPRPLAAFVAAHGPATEVAGVRLEVPVPVEAIAARVDRGPETVVAGAPEPAPVEPPRALRVLVAGTGSFPSLPLHDVTTWAAKALGEALADAGHVLLTGGYPGVDEVTARAFAAQCERLGRPVEGRLEQVVRRGMRPVFRGGRTIEVAASPPEGWADEVLRRCDALVIVGGAELVAELATAALERGKPVIPLPWTGGASQRIAEAIRELPPDLDAPVATQARALRLLEGGPRFQSDTRALVDRVMAVLALHNPAARRDYSRFALGMANLVGILGVQVFASLPIESSRADASLPSLSYMTELLTAAGVDTVPALASAAPASAFQQALQEELQRIEATLPAMAPWLVEDWLTLRGAEGWVARERALAVLTPLLARHAQPLARAVIGRVFDVGAGFTASVAELDPAYLAWIQETRHVLGSDEHQRWVQDIATRWAEAYLVERSPTEGDRIVHGIVRALQAAELAPRLDLVLPLLDSEHPAARVAGYLVCRTFHLPVSAEALDVCLQMERRELEQRGAASALRQLLACYETLPGLDDGAPSRRAAAGLARTAQMLDAQERADPDGRYRQRIRALLQGRFKAARTLLDRLDSSARRYEEIRRTLRSGAVRTDLLDELVSEFHKTLQGAGLTPEELSARFDAGGGGDRIVAIAGVLVTPDPACFELVRRGIDSSRSAFEQYWAIIAAGRMVKKLDRRSLKALRAALEHQISGAPGTRLKTNDVARRGAAQNLFQVVRDMLGEAPRKTPVPPSESPSFRALLDMVSIPAGRFWMGSDAGEPGAFDDQYPRREVVIAAFEMARVPVTQRQYREVTGKNPSTIEGDELPVINVSWEDAIRFCNVLSERDGLTPAYRLDGGEVQWDRGADGYRLPTEVEWEYAARGHDGRIYPWGNALPYDQLCWDGHDDELGRGKRAGPSAVGMYPSGASPFGLLDMAGNVQEWCWDRYGPYPKTTEPDVDPTGPAEGETRVLRGGSWRSVRRAHVRAADRARHEPSWRDSRVGFRCARGPIE</sequence>
<proteinExistence type="predicted"/>
<gene>
    <name evidence="2" type="ORF">BE15_05880</name>
</gene>
<evidence type="ECO:0000313" key="3">
    <source>
        <dbReference type="Proteomes" id="UP000075260"/>
    </source>
</evidence>
<dbReference type="InterPro" id="IPR005532">
    <property type="entry name" value="SUMF_dom"/>
</dbReference>
<dbReference type="PANTHER" id="PTHR23150:SF19">
    <property type="entry name" value="FORMYLGLYCINE-GENERATING ENZYME"/>
    <property type="match status" value="1"/>
</dbReference>
<reference evidence="2 3" key="1">
    <citation type="submission" date="2014-02" db="EMBL/GenBank/DDBJ databases">
        <title>The small core and large imbalanced accessory genome model reveals a collaborative survival strategy of Sorangium cellulosum strains in nature.</title>
        <authorList>
            <person name="Han K."/>
            <person name="Peng R."/>
            <person name="Blom J."/>
            <person name="Li Y.-Z."/>
        </authorList>
    </citation>
    <scope>NUCLEOTIDE SEQUENCE [LARGE SCALE GENOMIC DNA]</scope>
    <source>
        <strain evidence="2 3">So0008-312</strain>
    </source>
</reference>
<dbReference type="RefSeq" id="WP_061605493.1">
    <property type="nucleotide sequence ID" value="NZ_JEMA01000162.1"/>
</dbReference>
<dbReference type="Gene3D" id="3.40.50.450">
    <property type="match status" value="1"/>
</dbReference>
<dbReference type="Gene3D" id="3.90.1580.10">
    <property type="entry name" value="paralog of FGE (formylglycine-generating enzyme)"/>
    <property type="match status" value="1"/>
</dbReference>
<evidence type="ECO:0000259" key="1">
    <source>
        <dbReference type="Pfam" id="PF03781"/>
    </source>
</evidence>
<dbReference type="SUPFAM" id="SSF102405">
    <property type="entry name" value="MCP/YpsA-like"/>
    <property type="match status" value="1"/>
</dbReference>
<dbReference type="EMBL" id="JEMA01000162">
    <property type="protein sequence ID" value="KYF73880.1"/>
    <property type="molecule type" value="Genomic_DNA"/>
</dbReference>
<dbReference type="Proteomes" id="UP000075260">
    <property type="component" value="Unassembled WGS sequence"/>
</dbReference>
<dbReference type="InterPro" id="IPR042095">
    <property type="entry name" value="SUMF_sf"/>
</dbReference>
<feature type="domain" description="Sulfatase-modifying factor enzyme-like" evidence="1">
    <location>
        <begin position="962"/>
        <end position="1206"/>
    </location>
</feature>
<name>A0A150R0V1_SORCE</name>
<comment type="caution">
    <text evidence="2">The sequence shown here is derived from an EMBL/GenBank/DDBJ whole genome shotgun (WGS) entry which is preliminary data.</text>
</comment>
<protein>
    <recommendedName>
        <fullName evidence="1">Sulfatase-modifying factor enzyme-like domain-containing protein</fullName>
    </recommendedName>
</protein>
<dbReference type="PANTHER" id="PTHR23150">
    <property type="entry name" value="SULFATASE MODIFYING FACTOR 1, 2"/>
    <property type="match status" value="1"/>
</dbReference>
<accession>A0A150R0V1</accession>